<organism evidence="1 2">
    <name type="scientific">Armatimonas rosea</name>
    <dbReference type="NCBI Taxonomy" id="685828"/>
    <lineage>
        <taxon>Bacteria</taxon>
        <taxon>Bacillati</taxon>
        <taxon>Armatimonadota</taxon>
        <taxon>Armatimonadia</taxon>
        <taxon>Armatimonadales</taxon>
        <taxon>Armatimonadaceae</taxon>
        <taxon>Armatimonas</taxon>
    </lineage>
</organism>
<dbReference type="AlphaFoldDB" id="A0A7W9SVQ4"/>
<keyword evidence="2" id="KW-1185">Reference proteome</keyword>
<proteinExistence type="predicted"/>
<protein>
    <recommendedName>
        <fullName evidence="3">SUKH superfamily protein</fullName>
    </recommendedName>
</protein>
<dbReference type="EMBL" id="JACHGW010000005">
    <property type="protein sequence ID" value="MBB6053034.1"/>
    <property type="molecule type" value="Genomic_DNA"/>
</dbReference>
<evidence type="ECO:0000313" key="1">
    <source>
        <dbReference type="EMBL" id="MBB6053034.1"/>
    </source>
</evidence>
<gene>
    <name evidence="1" type="ORF">HNQ39_004866</name>
</gene>
<dbReference type="Proteomes" id="UP000520814">
    <property type="component" value="Unassembled WGS sequence"/>
</dbReference>
<sequence length="110" mass="12693">MRYYEFGHDGGGNPICFDANDNCKIVWLDHEESFRSVWVNDHITEFAACLAALQDAFDGFEAAVGDTDALWDEGFEPERYEQLTAAFARIDEKTLTQGFWPYILDDFRPR</sequence>
<reference evidence="1 2" key="1">
    <citation type="submission" date="2020-08" db="EMBL/GenBank/DDBJ databases">
        <title>Genomic Encyclopedia of Type Strains, Phase IV (KMG-IV): sequencing the most valuable type-strain genomes for metagenomic binning, comparative biology and taxonomic classification.</title>
        <authorList>
            <person name="Goeker M."/>
        </authorList>
    </citation>
    <scope>NUCLEOTIDE SEQUENCE [LARGE SCALE GENOMIC DNA]</scope>
    <source>
        <strain evidence="1 2">DSM 23562</strain>
    </source>
</reference>
<evidence type="ECO:0000313" key="2">
    <source>
        <dbReference type="Proteomes" id="UP000520814"/>
    </source>
</evidence>
<dbReference type="Pfam" id="PF14435">
    <property type="entry name" value="SUKH-4"/>
    <property type="match status" value="1"/>
</dbReference>
<comment type="caution">
    <text evidence="1">The sequence shown here is derived from an EMBL/GenBank/DDBJ whole genome shotgun (WGS) entry which is preliminary data.</text>
</comment>
<name>A0A7W9SVQ4_ARMRO</name>
<evidence type="ECO:0008006" key="3">
    <source>
        <dbReference type="Google" id="ProtNLM"/>
    </source>
</evidence>
<dbReference type="InterPro" id="IPR025851">
    <property type="entry name" value="SUKH-4"/>
</dbReference>
<accession>A0A7W9SVQ4</accession>